<accession>A0A9Q0BQ49</accession>
<keyword evidence="1" id="KW-0732">Signal</keyword>
<feature type="signal peptide" evidence="1">
    <location>
        <begin position="1"/>
        <end position="18"/>
    </location>
</feature>
<organism evidence="2 3">
    <name type="scientific">Drosophila gunungcola</name>
    <name type="common">fruit fly</name>
    <dbReference type="NCBI Taxonomy" id="103775"/>
    <lineage>
        <taxon>Eukaryota</taxon>
        <taxon>Metazoa</taxon>
        <taxon>Ecdysozoa</taxon>
        <taxon>Arthropoda</taxon>
        <taxon>Hexapoda</taxon>
        <taxon>Insecta</taxon>
        <taxon>Pterygota</taxon>
        <taxon>Neoptera</taxon>
        <taxon>Endopterygota</taxon>
        <taxon>Diptera</taxon>
        <taxon>Brachycera</taxon>
        <taxon>Muscomorpha</taxon>
        <taxon>Ephydroidea</taxon>
        <taxon>Drosophilidae</taxon>
        <taxon>Drosophila</taxon>
        <taxon>Sophophora</taxon>
    </lineage>
</organism>
<dbReference type="SUPFAM" id="SSF47565">
    <property type="entry name" value="Insect pheromone/odorant-binding proteins"/>
    <property type="match status" value="2"/>
</dbReference>
<dbReference type="Gene3D" id="1.10.238.20">
    <property type="entry name" value="Pheromone/general odorant binding protein domain"/>
    <property type="match status" value="2"/>
</dbReference>
<protein>
    <submittedName>
        <fullName evidence="2">Uncharacterized protein</fullName>
    </submittedName>
</protein>
<reference evidence="2" key="1">
    <citation type="journal article" date="2023" name="Genome Biol. Evol.">
        <title>Long-read-based Genome Assembly of Drosophila gunungcola Reveals Fewer Chemosensory Genes in Flower-breeding Species.</title>
        <authorList>
            <person name="Negi A."/>
            <person name="Liao B.Y."/>
            <person name="Yeh S.D."/>
        </authorList>
    </citation>
    <scope>NUCLEOTIDE SEQUENCE</scope>
    <source>
        <strain evidence="2">Sukarami</strain>
    </source>
</reference>
<dbReference type="CDD" id="cd23992">
    <property type="entry name" value="PBP_GOBP"/>
    <property type="match status" value="2"/>
</dbReference>
<evidence type="ECO:0000313" key="3">
    <source>
        <dbReference type="Proteomes" id="UP001059596"/>
    </source>
</evidence>
<dbReference type="EMBL" id="JAMKOV010000005">
    <property type="protein sequence ID" value="KAI8039694.1"/>
    <property type="molecule type" value="Genomic_DNA"/>
</dbReference>
<dbReference type="Proteomes" id="UP001059596">
    <property type="component" value="Unassembled WGS sequence"/>
</dbReference>
<evidence type="ECO:0000256" key="1">
    <source>
        <dbReference type="SAM" id="SignalP"/>
    </source>
</evidence>
<feature type="chain" id="PRO_5040157112" evidence="1">
    <location>
        <begin position="19"/>
        <end position="233"/>
    </location>
</feature>
<comment type="caution">
    <text evidence="2">The sequence shown here is derived from an EMBL/GenBank/DDBJ whole genome shotgun (WGS) entry which is preliminary data.</text>
</comment>
<dbReference type="InterPro" id="IPR006170">
    <property type="entry name" value="PBP/GOBP"/>
</dbReference>
<sequence>MKLLSALVLLLTVGPLFSFVINPERNDCAKRGGVTAKYLKDYPTSTRVKCFYACEMEKLEVIVNGVVGDINLSVLNITEKVYENIGEKVKPCLTIADSNKCELGYKRPESFFKMKLLVALALLLSADFGAPFLSEHNPVRNDCAKRGGITPTYLKDYPTSTRVKCFYACELERLEVIVNGVVGDYNLAVLNITEKAYENIGVKVKPCLTIADPNKCELGYKVFQCLHKNFPEP</sequence>
<keyword evidence="3" id="KW-1185">Reference proteome</keyword>
<dbReference type="InterPro" id="IPR036728">
    <property type="entry name" value="PBP_GOBP_sf"/>
</dbReference>
<dbReference type="GO" id="GO:0005549">
    <property type="term" value="F:odorant binding"/>
    <property type="evidence" value="ECO:0007669"/>
    <property type="project" value="InterPro"/>
</dbReference>
<proteinExistence type="predicted"/>
<name>A0A9Q0BQ49_9MUSC</name>
<dbReference type="AlphaFoldDB" id="A0A9Q0BQ49"/>
<dbReference type="Pfam" id="PF01395">
    <property type="entry name" value="PBP_GOBP"/>
    <property type="match status" value="1"/>
</dbReference>
<gene>
    <name evidence="2" type="ORF">M5D96_007115</name>
</gene>
<evidence type="ECO:0000313" key="2">
    <source>
        <dbReference type="EMBL" id="KAI8039694.1"/>
    </source>
</evidence>